<evidence type="ECO:0000313" key="3">
    <source>
        <dbReference type="Proteomes" id="UP000318055"/>
    </source>
</evidence>
<evidence type="ECO:0000313" key="2">
    <source>
        <dbReference type="EMBL" id="QDX25539.1"/>
    </source>
</evidence>
<sequence length="271" mass="29215">MRSLKRFRCAGETLIATLDDAPGTTGLLIVSGGNEIRIGAHRGMAELAATVAAQGHPVFRYDRRGIGDSTGENNDFESTAQDISEAVAAFRRDCPHLTRLVAFGNCDAASALILFHDKAPIDALILTNPWTIEPDGKGDDLPPAAAIRSRYVEKLKNPRELLRLVTGGVNIGKLVSGLAKVSSKQSRQPTSLPARLGTALAATRIPVTILLAERDNTALAFADHWKGDAFKTARTRATLETCPTDSHSFARPQDKAWLVERVLKALDFHAS</sequence>
<dbReference type="Gene3D" id="3.40.50.1820">
    <property type="entry name" value="alpha/beta hydrolase"/>
    <property type="match status" value="1"/>
</dbReference>
<dbReference type="InterPro" id="IPR029058">
    <property type="entry name" value="AB_hydrolase_fold"/>
</dbReference>
<organism evidence="2 3">
    <name type="scientific">Sphingomonas suaedae</name>
    <dbReference type="NCBI Taxonomy" id="2599297"/>
    <lineage>
        <taxon>Bacteria</taxon>
        <taxon>Pseudomonadati</taxon>
        <taxon>Pseudomonadota</taxon>
        <taxon>Alphaproteobacteria</taxon>
        <taxon>Sphingomonadales</taxon>
        <taxon>Sphingomonadaceae</taxon>
        <taxon>Sphingomonas</taxon>
    </lineage>
</organism>
<keyword evidence="3" id="KW-1185">Reference proteome</keyword>
<keyword evidence="2" id="KW-0378">Hydrolase</keyword>
<name>A0A518RDL5_9SPHN</name>
<dbReference type="OrthoDB" id="249225at2"/>
<dbReference type="Pfam" id="PF12146">
    <property type="entry name" value="Hydrolase_4"/>
    <property type="match status" value="1"/>
</dbReference>
<protein>
    <submittedName>
        <fullName evidence="2">Hydrolase 1, exosortase A system-associated</fullName>
    </submittedName>
</protein>
<dbReference type="RefSeq" id="WP_145845601.1">
    <property type="nucleotide sequence ID" value="NZ_CP042239.1"/>
</dbReference>
<dbReference type="InterPro" id="IPR022742">
    <property type="entry name" value="Hydrolase_4"/>
</dbReference>
<feature type="domain" description="Serine aminopeptidase S33" evidence="1">
    <location>
        <begin position="43"/>
        <end position="146"/>
    </location>
</feature>
<evidence type="ECO:0000259" key="1">
    <source>
        <dbReference type="Pfam" id="PF12146"/>
    </source>
</evidence>
<proteinExistence type="predicted"/>
<dbReference type="InterPro" id="IPR017531">
    <property type="entry name" value="Hydrolase-1_PEP"/>
</dbReference>
<dbReference type="SUPFAM" id="SSF53474">
    <property type="entry name" value="alpha/beta-Hydrolases"/>
    <property type="match status" value="1"/>
</dbReference>
<dbReference type="Proteomes" id="UP000318055">
    <property type="component" value="Chromosome"/>
</dbReference>
<dbReference type="KEGG" id="ssua:FPZ54_05565"/>
<dbReference type="EMBL" id="CP042239">
    <property type="protein sequence ID" value="QDX25539.1"/>
    <property type="molecule type" value="Genomic_DNA"/>
</dbReference>
<reference evidence="2 3" key="1">
    <citation type="submission" date="2019-07" db="EMBL/GenBank/DDBJ databases">
        <title>Sphingomonas alkalisoli sp. nov., isolated from rhizosphere soil of Suaedae salsa.</title>
        <authorList>
            <person name="Zhang H."/>
            <person name="Xu L."/>
            <person name="Zhang J.-X."/>
            <person name="Sun J.-Q."/>
        </authorList>
    </citation>
    <scope>NUCLEOTIDE SEQUENCE [LARGE SCALE GENOMIC DNA]</scope>
    <source>
        <strain evidence="2 3">XS-10</strain>
    </source>
</reference>
<dbReference type="GO" id="GO:0016787">
    <property type="term" value="F:hydrolase activity"/>
    <property type="evidence" value="ECO:0007669"/>
    <property type="project" value="UniProtKB-KW"/>
</dbReference>
<dbReference type="NCBIfam" id="TIGR03100">
    <property type="entry name" value="hydr1_PEP"/>
    <property type="match status" value="1"/>
</dbReference>
<accession>A0A518RDL5</accession>
<gene>
    <name evidence="2" type="ORF">FPZ54_05565</name>
</gene>
<dbReference type="AlphaFoldDB" id="A0A518RDL5"/>